<dbReference type="AlphaFoldDB" id="A0A6I3W1A2"/>
<name>A0A6I3W1A2_9PSED</name>
<dbReference type="EMBL" id="WNNK01000004">
    <property type="protein sequence ID" value="MUF03955.1"/>
    <property type="molecule type" value="Genomic_DNA"/>
</dbReference>
<reference evidence="1 2" key="1">
    <citation type="submission" date="2019-11" db="EMBL/GenBank/DDBJ databases">
        <title>Pseudomonas karstica sp. nov. and Pseudomonas spelaei sp. nov. from karst caves.</title>
        <authorList>
            <person name="Zeman M."/>
        </authorList>
    </citation>
    <scope>NUCLEOTIDE SEQUENCE [LARGE SCALE GENOMIC DNA]</scope>
    <source>
        <strain evidence="1 2">CCM 7893</strain>
    </source>
</reference>
<dbReference type="Proteomes" id="UP000438196">
    <property type="component" value="Unassembled WGS sequence"/>
</dbReference>
<dbReference type="OrthoDB" id="6920706at2"/>
<proteinExistence type="predicted"/>
<evidence type="ECO:0000313" key="1">
    <source>
        <dbReference type="EMBL" id="MUF03955.1"/>
    </source>
</evidence>
<evidence type="ECO:0000313" key="2">
    <source>
        <dbReference type="Proteomes" id="UP000438196"/>
    </source>
</evidence>
<accession>A0A6I3W1A2</accession>
<dbReference type="RefSeq" id="WP_155582334.1">
    <property type="nucleotide sequence ID" value="NZ_JBHSTH010000013.1"/>
</dbReference>
<keyword evidence="2" id="KW-1185">Reference proteome</keyword>
<gene>
    <name evidence="1" type="ORF">GNF76_06385</name>
</gene>
<protein>
    <submittedName>
        <fullName evidence="1">Uncharacterized protein</fullName>
    </submittedName>
</protein>
<sequence length="100" mass="11022">MEWNDLLKEVSARFKYRSWLLIDLPHDGLPLNGPIRNLASDYVQATLILDCGLEDIFPIVEALGPGVSYAASLQAARRRVEAVVAAPPGAVAFHDFKWAC</sequence>
<comment type="caution">
    <text evidence="1">The sequence shown here is derived from an EMBL/GenBank/DDBJ whole genome shotgun (WGS) entry which is preliminary data.</text>
</comment>
<organism evidence="1 2">
    <name type="scientific">Pseudomonas spelaei</name>
    <dbReference type="NCBI Taxonomy" id="1055469"/>
    <lineage>
        <taxon>Bacteria</taxon>
        <taxon>Pseudomonadati</taxon>
        <taxon>Pseudomonadota</taxon>
        <taxon>Gammaproteobacteria</taxon>
        <taxon>Pseudomonadales</taxon>
        <taxon>Pseudomonadaceae</taxon>
        <taxon>Pseudomonas</taxon>
    </lineage>
</organism>